<dbReference type="InterPro" id="IPR036705">
    <property type="entry name" value="Ribosyl_crysJ1_sf"/>
</dbReference>
<dbReference type="Gene3D" id="1.10.4080.10">
    <property type="entry name" value="ADP-ribosylation/Crystallin J1"/>
    <property type="match status" value="1"/>
</dbReference>
<dbReference type="Proteomes" id="UP000034189">
    <property type="component" value="Chromosome"/>
</dbReference>
<feature type="binding site" evidence="3">
    <location>
        <position position="286"/>
    </location>
    <ligand>
        <name>Mg(2+)</name>
        <dbReference type="ChEBI" id="CHEBI:18420"/>
        <label>1</label>
    </ligand>
</feature>
<accession>A0A0F7F7C8</accession>
<reference evidence="4 5" key="2">
    <citation type="journal article" date="2016" name="Genome Announc.">
        <title>Genome Sequence of a Gram-Positive Diazotroph, Paenibacillus durus Type Strain ATCC 35681.</title>
        <authorList>
            <person name="Halim M.A."/>
            <person name="Rahman A.Y."/>
            <person name="Sim K.S."/>
            <person name="Yam H.C."/>
            <person name="Rahim A.A."/>
            <person name="Ghazali A.H."/>
            <person name="Najimudin N."/>
        </authorList>
    </citation>
    <scope>NUCLEOTIDE SEQUENCE [LARGE SCALE GENOMIC DNA]</scope>
    <source>
        <strain evidence="4 5">ATCC 35681</strain>
    </source>
</reference>
<organism evidence="4 5">
    <name type="scientific">Paenibacillus durus ATCC 35681</name>
    <dbReference type="NCBI Taxonomy" id="1333534"/>
    <lineage>
        <taxon>Bacteria</taxon>
        <taxon>Bacillati</taxon>
        <taxon>Bacillota</taxon>
        <taxon>Bacilli</taxon>
        <taxon>Bacillales</taxon>
        <taxon>Paenibacillaceae</taxon>
        <taxon>Paenibacillus</taxon>
    </lineage>
</organism>
<dbReference type="HOGENOM" id="CLU_024566_8_1_9"/>
<dbReference type="PANTHER" id="PTHR16222">
    <property type="entry name" value="ADP-RIBOSYLGLYCOHYDROLASE"/>
    <property type="match status" value="1"/>
</dbReference>
<name>A0A0F7F7C8_PAEDU</name>
<evidence type="ECO:0000256" key="3">
    <source>
        <dbReference type="PIRSR" id="PIRSR605502-1"/>
    </source>
</evidence>
<protein>
    <submittedName>
        <fullName evidence="4">ADP-ribosylglycohydrolase</fullName>
    </submittedName>
</protein>
<reference evidence="4 5" key="1">
    <citation type="submission" date="2015-03" db="EMBL/GenBank/DDBJ databases">
        <authorList>
            <person name="Abdul Halim M."/>
        </authorList>
    </citation>
    <scope>NUCLEOTIDE SEQUENCE [LARGE SCALE GENOMIC DNA]</scope>
    <source>
        <strain evidence="4 5">ATCC 35681</strain>
    </source>
</reference>
<feature type="binding site" evidence="3">
    <location>
        <position position="285"/>
    </location>
    <ligand>
        <name>Mg(2+)</name>
        <dbReference type="ChEBI" id="CHEBI:18420"/>
        <label>1</label>
    </ligand>
</feature>
<dbReference type="EMBL" id="CP011114">
    <property type="protein sequence ID" value="AKG33272.1"/>
    <property type="molecule type" value="Genomic_DNA"/>
</dbReference>
<comment type="cofactor">
    <cofactor evidence="3">
        <name>Mg(2+)</name>
        <dbReference type="ChEBI" id="CHEBI:18420"/>
    </cofactor>
    <text evidence="3">Binds 2 magnesium ions per subunit.</text>
</comment>
<keyword evidence="3" id="KW-0479">Metal-binding</keyword>
<dbReference type="PANTHER" id="PTHR16222:SF24">
    <property type="entry name" value="ADP-RIBOSYLHYDROLASE ARH3"/>
    <property type="match status" value="1"/>
</dbReference>
<evidence type="ECO:0000313" key="4">
    <source>
        <dbReference type="EMBL" id="AKG33272.1"/>
    </source>
</evidence>
<evidence type="ECO:0000256" key="1">
    <source>
        <dbReference type="ARBA" id="ARBA00010702"/>
    </source>
</evidence>
<dbReference type="OrthoDB" id="9798107at2"/>
<dbReference type="Pfam" id="PF03747">
    <property type="entry name" value="ADP_ribosyl_GH"/>
    <property type="match status" value="1"/>
</dbReference>
<feature type="binding site" evidence="3">
    <location>
        <position position="71"/>
    </location>
    <ligand>
        <name>Mg(2+)</name>
        <dbReference type="ChEBI" id="CHEBI:18420"/>
        <label>1</label>
    </ligand>
</feature>
<feature type="binding site" evidence="3">
    <location>
        <position position="70"/>
    </location>
    <ligand>
        <name>Mg(2+)</name>
        <dbReference type="ChEBI" id="CHEBI:18420"/>
        <label>1</label>
    </ligand>
</feature>
<dbReference type="GO" id="GO:0016787">
    <property type="term" value="F:hydrolase activity"/>
    <property type="evidence" value="ECO:0007669"/>
    <property type="project" value="UniProtKB-KW"/>
</dbReference>
<dbReference type="SUPFAM" id="SSF101478">
    <property type="entry name" value="ADP-ribosylglycohydrolase"/>
    <property type="match status" value="1"/>
</dbReference>
<keyword evidence="3" id="KW-0460">Magnesium</keyword>
<dbReference type="PATRIC" id="fig|1333534.5.peg.105"/>
<evidence type="ECO:0000256" key="2">
    <source>
        <dbReference type="ARBA" id="ARBA00022801"/>
    </source>
</evidence>
<feature type="binding site" evidence="3">
    <location>
        <position position="283"/>
    </location>
    <ligand>
        <name>Mg(2+)</name>
        <dbReference type="ChEBI" id="CHEBI:18420"/>
        <label>1</label>
    </ligand>
</feature>
<gene>
    <name evidence="4" type="ORF">VK70_00470</name>
</gene>
<evidence type="ECO:0000313" key="5">
    <source>
        <dbReference type="Proteomes" id="UP000034189"/>
    </source>
</evidence>
<dbReference type="GO" id="GO:0046872">
    <property type="term" value="F:metal ion binding"/>
    <property type="evidence" value="ECO:0007669"/>
    <property type="project" value="UniProtKB-KW"/>
</dbReference>
<comment type="similarity">
    <text evidence="1">Belongs to the ADP-ribosylglycohydrolase family.</text>
</comment>
<dbReference type="AlphaFoldDB" id="A0A0F7F7C8"/>
<sequence length="341" mass="39463">MTGRRMVDRWEDDNKIFLGLNIKKRILPTIYGGIIGDLMGVPVEFRQRGTFHIQDIVGYGTYNQPPGTWSDDTSLTLCLVENVVEKENIVNLMRKFVKYQEEGYWTPFGKMFDIGRTTAEAINRFKEGILPKKCGGQSEYDNGNGAIMRISPLVFTLYNEFDFVKKTEIIKQYTEITHAHPRAIVGSIIYIEFLIRLYHNNSFEKSIKEIQELFNENFGEEHVYLKELRYYKRIFNENFFGTPQEEILSDGYVVHTLEAAIWCLGNTASFKEAVLKAVNLGEDTDTVASITGSLAGMYYKMDEIPEEWLEKIVRKQDIDELIKKFYEFCANKAIIDEYGSL</sequence>
<dbReference type="InterPro" id="IPR050792">
    <property type="entry name" value="ADP-ribosylglycohydrolase"/>
</dbReference>
<feature type="binding site" evidence="3">
    <location>
        <position position="72"/>
    </location>
    <ligand>
        <name>Mg(2+)</name>
        <dbReference type="ChEBI" id="CHEBI:18420"/>
        <label>1</label>
    </ligand>
</feature>
<keyword evidence="2 4" id="KW-0378">Hydrolase</keyword>
<proteinExistence type="inferred from homology"/>
<dbReference type="RefSeq" id="WP_025694554.1">
    <property type="nucleotide sequence ID" value="NZ_ASQQ01000140.1"/>
</dbReference>
<dbReference type="InterPro" id="IPR005502">
    <property type="entry name" value="Ribosyl_crysJ1"/>
</dbReference>